<comment type="function">
    <text evidence="14 19">Joins adenosylcobinamide-GDP and alpha-ribazole to generate adenosylcobalamin (Ado-cobalamin). Also synthesizes adenosylcobalamin 5'-phosphate from adenosylcobinamide-GDP and alpha-ribazole 5'-phosphate.</text>
</comment>
<dbReference type="RefSeq" id="WP_014449632.1">
    <property type="nucleotide sequence ID" value="NC_017094.1"/>
</dbReference>
<sequence>MEFFDRFRSTVLFLTRIPMGTSSLSIKICPEQFPIVGFFLGSALWGLWVVTSSFPSLIRSVLLAILWAILTGGLHFDGWADTWESALYSGTLEDKLRIRKDPHVGVYGVLALVFLPVFKIACLDALNDRSLWIMAVPIFARGILPLSMKTLRFLNPGIPDSPGLGTIAMTSFSGISFYSGLVITFLSCGVLLGIGGALSVAAGWVVWVMIALWVLKRSDSLSGDFMGWSIEGLEGVALFALVLFSIRG</sequence>
<evidence type="ECO:0000256" key="16">
    <source>
        <dbReference type="ARBA" id="ARBA00032853"/>
    </source>
</evidence>
<evidence type="ECO:0000256" key="8">
    <source>
        <dbReference type="ARBA" id="ARBA00022573"/>
    </source>
</evidence>
<feature type="transmembrane region" description="Helical" evidence="19">
    <location>
        <begin position="227"/>
        <end position="246"/>
    </location>
</feature>
<keyword evidence="11 19" id="KW-0460">Magnesium</keyword>
<dbReference type="Proteomes" id="UP000007382">
    <property type="component" value="Chromosome"/>
</dbReference>
<feature type="transmembrane region" description="Helical" evidence="19">
    <location>
        <begin position="163"/>
        <end position="186"/>
    </location>
</feature>
<keyword evidence="10 19" id="KW-0812">Transmembrane</keyword>
<evidence type="ECO:0000256" key="10">
    <source>
        <dbReference type="ARBA" id="ARBA00022692"/>
    </source>
</evidence>
<evidence type="ECO:0000256" key="17">
    <source>
        <dbReference type="ARBA" id="ARBA00048623"/>
    </source>
</evidence>
<proteinExistence type="inferred from homology"/>
<evidence type="ECO:0000256" key="9">
    <source>
        <dbReference type="ARBA" id="ARBA00022679"/>
    </source>
</evidence>
<evidence type="ECO:0000256" key="18">
    <source>
        <dbReference type="ARBA" id="ARBA00049504"/>
    </source>
</evidence>
<comment type="subcellular location">
    <subcellularLocation>
        <location evidence="19">Cell inner membrane</location>
        <topology evidence="19">Multi-pass membrane protein</topology>
    </subcellularLocation>
    <subcellularLocation>
        <location evidence="2">Cell membrane</location>
        <topology evidence="2">Multi-pass membrane protein</topology>
    </subcellularLocation>
</comment>
<dbReference type="PATRIC" id="fig|1162668.3.peg.1734"/>
<feature type="transmembrane region" description="Helical" evidence="19">
    <location>
        <begin position="192"/>
        <end position="215"/>
    </location>
</feature>
<evidence type="ECO:0000256" key="3">
    <source>
        <dbReference type="ARBA" id="ARBA00004663"/>
    </source>
</evidence>
<evidence type="ECO:0000256" key="2">
    <source>
        <dbReference type="ARBA" id="ARBA00004651"/>
    </source>
</evidence>
<evidence type="ECO:0000256" key="7">
    <source>
        <dbReference type="ARBA" id="ARBA00022475"/>
    </source>
</evidence>
<dbReference type="EC" id="2.7.8.26" evidence="5 19"/>
<name>I0IPE6_LEPFC</name>
<evidence type="ECO:0000256" key="1">
    <source>
        <dbReference type="ARBA" id="ARBA00001946"/>
    </source>
</evidence>
<organism evidence="20 21">
    <name type="scientific">Leptospirillum ferrooxidans (strain C2-3)</name>
    <dbReference type="NCBI Taxonomy" id="1162668"/>
    <lineage>
        <taxon>Bacteria</taxon>
        <taxon>Pseudomonadati</taxon>
        <taxon>Nitrospirota</taxon>
        <taxon>Nitrospiria</taxon>
        <taxon>Nitrospirales</taxon>
        <taxon>Nitrospiraceae</taxon>
        <taxon>Leptospirillum</taxon>
    </lineage>
</organism>
<comment type="catalytic activity">
    <reaction evidence="18 19">
        <text>alpha-ribazole 5'-phosphate + adenosylcob(III)inamide-GDP = adenosylcob(III)alamin 5'-phosphate + GMP + H(+)</text>
        <dbReference type="Rhea" id="RHEA:23560"/>
        <dbReference type="ChEBI" id="CHEBI:15378"/>
        <dbReference type="ChEBI" id="CHEBI:57918"/>
        <dbReference type="ChEBI" id="CHEBI:58115"/>
        <dbReference type="ChEBI" id="CHEBI:60487"/>
        <dbReference type="ChEBI" id="CHEBI:60493"/>
        <dbReference type="EC" id="2.7.8.26"/>
    </reaction>
</comment>
<dbReference type="GO" id="GO:0008818">
    <property type="term" value="F:cobalamin 5'-phosphate synthase activity"/>
    <property type="evidence" value="ECO:0007669"/>
    <property type="project" value="UniProtKB-UniRule"/>
</dbReference>
<dbReference type="STRING" id="1162668.LFE_1463"/>
<dbReference type="HOGENOM" id="CLU_057426_3_1_0"/>
<comment type="similarity">
    <text evidence="4 19">Belongs to the CobS family.</text>
</comment>
<dbReference type="GO" id="GO:0051073">
    <property type="term" value="F:adenosylcobinamide-GDP ribazoletransferase activity"/>
    <property type="evidence" value="ECO:0007669"/>
    <property type="project" value="UniProtKB-UniRule"/>
</dbReference>
<keyword evidence="19" id="KW-0997">Cell inner membrane</keyword>
<protein>
    <recommendedName>
        <fullName evidence="6 19">Adenosylcobinamide-GDP ribazoletransferase</fullName>
        <ecNumber evidence="5 19">2.7.8.26</ecNumber>
    </recommendedName>
    <alternativeName>
        <fullName evidence="16 19">Cobalamin synthase</fullName>
    </alternativeName>
    <alternativeName>
        <fullName evidence="15 19">Cobalamin-5'-phosphate synthase</fullName>
    </alternativeName>
</protein>
<evidence type="ECO:0000256" key="6">
    <source>
        <dbReference type="ARBA" id="ARBA00015850"/>
    </source>
</evidence>
<evidence type="ECO:0000256" key="19">
    <source>
        <dbReference type="HAMAP-Rule" id="MF_00719"/>
    </source>
</evidence>
<accession>I0IPE6</accession>
<feature type="transmembrane region" description="Helical" evidence="19">
    <location>
        <begin position="104"/>
        <end position="126"/>
    </location>
</feature>
<dbReference type="InterPro" id="IPR003805">
    <property type="entry name" value="CobS"/>
</dbReference>
<dbReference type="EMBL" id="AP012342">
    <property type="protein sequence ID" value="BAM07145.1"/>
    <property type="molecule type" value="Genomic_DNA"/>
</dbReference>
<dbReference type="GO" id="GO:0005886">
    <property type="term" value="C:plasma membrane"/>
    <property type="evidence" value="ECO:0007669"/>
    <property type="project" value="UniProtKB-SubCell"/>
</dbReference>
<evidence type="ECO:0000256" key="11">
    <source>
        <dbReference type="ARBA" id="ARBA00022842"/>
    </source>
</evidence>
<keyword evidence="21" id="KW-1185">Reference proteome</keyword>
<evidence type="ECO:0000313" key="21">
    <source>
        <dbReference type="Proteomes" id="UP000007382"/>
    </source>
</evidence>
<keyword evidence="12 19" id="KW-1133">Transmembrane helix</keyword>
<reference evidence="20 21" key="1">
    <citation type="journal article" date="2012" name="J. Bacteriol.">
        <title>Complete Genome Sequence of Leptospirillum ferrooxidans Strain C2-3, Isolated from a Fresh Volcanic Ash Deposit on the Island of Miyake, Japan.</title>
        <authorList>
            <person name="Fujimura R."/>
            <person name="Sato Y."/>
            <person name="Nishizawa T."/>
            <person name="Oshima K."/>
            <person name="Kim S.-W."/>
            <person name="Hattori M."/>
            <person name="Kamijo T."/>
            <person name="Ohta H."/>
        </authorList>
    </citation>
    <scope>NUCLEOTIDE SEQUENCE [LARGE SCALE GENOMIC DNA]</scope>
    <source>
        <strain evidence="20 21">C2-3</strain>
    </source>
</reference>
<comment type="cofactor">
    <cofactor evidence="1 19">
        <name>Mg(2+)</name>
        <dbReference type="ChEBI" id="CHEBI:18420"/>
    </cofactor>
</comment>
<keyword evidence="7 19" id="KW-1003">Cell membrane</keyword>
<comment type="catalytic activity">
    <reaction evidence="17 19">
        <text>alpha-ribazole + adenosylcob(III)inamide-GDP = adenosylcob(III)alamin + GMP + H(+)</text>
        <dbReference type="Rhea" id="RHEA:16049"/>
        <dbReference type="ChEBI" id="CHEBI:10329"/>
        <dbReference type="ChEBI" id="CHEBI:15378"/>
        <dbReference type="ChEBI" id="CHEBI:18408"/>
        <dbReference type="ChEBI" id="CHEBI:58115"/>
        <dbReference type="ChEBI" id="CHEBI:60487"/>
        <dbReference type="EC" id="2.7.8.26"/>
    </reaction>
</comment>
<dbReference type="AlphaFoldDB" id="I0IPE6"/>
<dbReference type="PANTHER" id="PTHR34148">
    <property type="entry name" value="ADENOSYLCOBINAMIDE-GDP RIBAZOLETRANSFERASE"/>
    <property type="match status" value="1"/>
</dbReference>
<keyword evidence="9 19" id="KW-0808">Transferase</keyword>
<keyword evidence="13 19" id="KW-0472">Membrane</keyword>
<evidence type="ECO:0000256" key="4">
    <source>
        <dbReference type="ARBA" id="ARBA00010561"/>
    </source>
</evidence>
<evidence type="ECO:0000256" key="13">
    <source>
        <dbReference type="ARBA" id="ARBA00023136"/>
    </source>
</evidence>
<feature type="transmembrane region" description="Helical" evidence="19">
    <location>
        <begin position="33"/>
        <end position="51"/>
    </location>
</feature>
<keyword evidence="8 19" id="KW-0169">Cobalamin biosynthesis</keyword>
<dbReference type="HAMAP" id="MF_00719">
    <property type="entry name" value="CobS"/>
    <property type="match status" value="1"/>
</dbReference>
<dbReference type="OrthoDB" id="9794626at2"/>
<evidence type="ECO:0000256" key="12">
    <source>
        <dbReference type="ARBA" id="ARBA00022989"/>
    </source>
</evidence>
<evidence type="ECO:0000256" key="14">
    <source>
        <dbReference type="ARBA" id="ARBA00025228"/>
    </source>
</evidence>
<dbReference type="eggNOG" id="COG0368">
    <property type="taxonomic scope" value="Bacteria"/>
</dbReference>
<gene>
    <name evidence="19 20" type="primary">cobS</name>
    <name evidence="20" type="ordered locus">LFE_1463</name>
</gene>
<dbReference type="KEGG" id="lfc:LFE_1463"/>
<comment type="pathway">
    <text evidence="3 19">Cofactor biosynthesis; adenosylcobalamin biosynthesis; adenosylcobalamin from cob(II)yrinate a,c-diamide: step 7/7.</text>
</comment>
<feature type="transmembrane region" description="Helical" evidence="19">
    <location>
        <begin position="132"/>
        <end position="151"/>
    </location>
</feature>
<dbReference type="UniPathway" id="UPA00148">
    <property type="reaction ID" value="UER00238"/>
</dbReference>
<dbReference type="GO" id="GO:0009236">
    <property type="term" value="P:cobalamin biosynthetic process"/>
    <property type="evidence" value="ECO:0007669"/>
    <property type="project" value="UniProtKB-UniRule"/>
</dbReference>
<evidence type="ECO:0000256" key="15">
    <source>
        <dbReference type="ARBA" id="ARBA00032605"/>
    </source>
</evidence>
<feature type="transmembrane region" description="Helical" evidence="19">
    <location>
        <begin position="57"/>
        <end position="76"/>
    </location>
</feature>
<evidence type="ECO:0000313" key="20">
    <source>
        <dbReference type="EMBL" id="BAM07145.1"/>
    </source>
</evidence>
<dbReference type="Pfam" id="PF02654">
    <property type="entry name" value="CobS"/>
    <property type="match status" value="1"/>
</dbReference>
<evidence type="ECO:0000256" key="5">
    <source>
        <dbReference type="ARBA" id="ARBA00013200"/>
    </source>
</evidence>
<reference evidence="21" key="2">
    <citation type="submission" date="2012-03" db="EMBL/GenBank/DDBJ databases">
        <title>The complete genome sequence of the pioneer microbe on fresh volcanic deposit, Leptospirillum ferrooxidans strain C2-3.</title>
        <authorList>
            <person name="Fujimura R."/>
            <person name="Sato Y."/>
            <person name="Nishizawa T."/>
            <person name="Nanba K."/>
            <person name="Oshima K."/>
            <person name="Hattori M."/>
            <person name="Kamijo T."/>
            <person name="Ohta H."/>
        </authorList>
    </citation>
    <scope>NUCLEOTIDE SEQUENCE [LARGE SCALE GENOMIC DNA]</scope>
    <source>
        <strain evidence="21">C2-3</strain>
    </source>
</reference>
<dbReference type="PANTHER" id="PTHR34148:SF1">
    <property type="entry name" value="ADENOSYLCOBINAMIDE-GDP RIBAZOLETRANSFERASE"/>
    <property type="match status" value="1"/>
</dbReference>